<proteinExistence type="predicted"/>
<accession>A0A7D3Y339</accession>
<keyword evidence="2" id="KW-1185">Reference proteome</keyword>
<dbReference type="Proteomes" id="UP000503088">
    <property type="component" value="Chromosome"/>
</dbReference>
<dbReference type="Pfam" id="PF09580">
    <property type="entry name" value="Spore_YhcN_YlaJ"/>
    <property type="match status" value="1"/>
</dbReference>
<sequence>MKRIEWSVLIILILVTVGCTPGAQKKPSSPPAEPTNYTFKQDQVDHAKKVAEKNKRVEEATVVHMNDELFVGLKVTNFDRFFLNSTRRDVNDHLRKEFPQYQLHITTDSKLVDEIKKVEEEIRKNPLFDKKKVYQKLTKIEQDMKQ</sequence>
<dbReference type="PROSITE" id="PS51257">
    <property type="entry name" value="PROKAR_LIPOPROTEIN"/>
    <property type="match status" value="1"/>
</dbReference>
<dbReference type="AlphaFoldDB" id="A0A7D3Y339"/>
<evidence type="ECO:0008006" key="3">
    <source>
        <dbReference type="Google" id="ProtNLM"/>
    </source>
</evidence>
<dbReference type="InterPro" id="IPR019076">
    <property type="entry name" value="Spore_lipoprot_YhcN/YlaJ-like"/>
</dbReference>
<dbReference type="EMBL" id="CP048104">
    <property type="protein sequence ID" value="QKG83325.1"/>
    <property type="molecule type" value="Genomic_DNA"/>
</dbReference>
<name>A0A7D3Y339_9BACL</name>
<dbReference type="RefSeq" id="WP_173219861.1">
    <property type="nucleotide sequence ID" value="NZ_CP048104.1"/>
</dbReference>
<evidence type="ECO:0000313" key="2">
    <source>
        <dbReference type="Proteomes" id="UP000503088"/>
    </source>
</evidence>
<evidence type="ECO:0000313" key="1">
    <source>
        <dbReference type="EMBL" id="QKG83325.1"/>
    </source>
</evidence>
<reference evidence="1 2" key="1">
    <citation type="submission" date="2020-01" db="EMBL/GenBank/DDBJ databases">
        <authorList>
            <person name="Gulvik C.A."/>
            <person name="Batra D.G."/>
        </authorList>
    </citation>
    <scope>NUCLEOTIDE SEQUENCE [LARGE SCALE GENOMIC DNA]</scope>
    <source>
        <strain evidence="1 2">W9323</strain>
    </source>
</reference>
<gene>
    <name evidence="1" type="ORF">GXN76_01800</name>
</gene>
<protein>
    <recommendedName>
        <fullName evidence="3">Sporulation protein</fullName>
    </recommendedName>
</protein>
<organism evidence="1 2">
    <name type="scientific">Kroppenstedtia pulmonis</name>
    <dbReference type="NCBI Taxonomy" id="1380685"/>
    <lineage>
        <taxon>Bacteria</taxon>
        <taxon>Bacillati</taxon>
        <taxon>Bacillota</taxon>
        <taxon>Bacilli</taxon>
        <taxon>Bacillales</taxon>
        <taxon>Thermoactinomycetaceae</taxon>
        <taxon>Kroppenstedtia</taxon>
    </lineage>
</organism>
<dbReference type="KEGG" id="kpul:GXN76_01800"/>